<protein>
    <submittedName>
        <fullName evidence="2 3">Uncharacterized protein</fullName>
    </submittedName>
</protein>
<dbReference type="Gramene" id="PNT67854">
    <property type="protein sequence ID" value="PNT67854"/>
    <property type="gene ID" value="BRADI_3g32885v3"/>
</dbReference>
<keyword evidence="1" id="KW-0812">Transmembrane</keyword>
<keyword evidence="4" id="KW-1185">Reference proteome</keyword>
<keyword evidence="1" id="KW-1133">Transmembrane helix</keyword>
<feature type="transmembrane region" description="Helical" evidence="1">
    <location>
        <begin position="29"/>
        <end position="51"/>
    </location>
</feature>
<gene>
    <name evidence="2" type="ORF">BRADI_3g32885v3</name>
</gene>
<dbReference type="AlphaFoldDB" id="A0A2K2D0P8"/>
<evidence type="ECO:0000313" key="2">
    <source>
        <dbReference type="EMBL" id="PNT67854.1"/>
    </source>
</evidence>
<accession>A0A2K2D0P8</accession>
<evidence type="ECO:0000256" key="1">
    <source>
        <dbReference type="SAM" id="Phobius"/>
    </source>
</evidence>
<dbReference type="EnsemblPlants" id="PNT67854">
    <property type="protein sequence ID" value="PNT67854"/>
    <property type="gene ID" value="BRADI_3g32885v3"/>
</dbReference>
<dbReference type="InParanoid" id="A0A2K2D0P8"/>
<dbReference type="Proteomes" id="UP000008810">
    <property type="component" value="Chromosome 3"/>
</dbReference>
<evidence type="ECO:0000313" key="3">
    <source>
        <dbReference type="EnsemblPlants" id="PNT67854"/>
    </source>
</evidence>
<evidence type="ECO:0000313" key="4">
    <source>
        <dbReference type="Proteomes" id="UP000008810"/>
    </source>
</evidence>
<reference evidence="2 3" key="1">
    <citation type="journal article" date="2010" name="Nature">
        <title>Genome sequencing and analysis of the model grass Brachypodium distachyon.</title>
        <authorList>
            <consortium name="International Brachypodium Initiative"/>
        </authorList>
    </citation>
    <scope>NUCLEOTIDE SEQUENCE [LARGE SCALE GENOMIC DNA]</scope>
    <source>
        <strain evidence="2 3">Bd21</strain>
    </source>
</reference>
<keyword evidence="1" id="KW-0472">Membrane</keyword>
<proteinExistence type="predicted"/>
<sequence>MLRSLQYVTALLAPGTKIVQLVCGRCQTLLMYLCGVTKYTMFLAATINLVMEVNQSLSFFLFVIGSNLHVKCSFF</sequence>
<dbReference type="EMBL" id="CM000882">
    <property type="protein sequence ID" value="PNT67854.1"/>
    <property type="molecule type" value="Genomic_DNA"/>
</dbReference>
<name>A0A2K2D0P8_BRADI</name>
<reference evidence="3" key="3">
    <citation type="submission" date="2018-08" db="UniProtKB">
        <authorList>
            <consortium name="EnsemblPlants"/>
        </authorList>
    </citation>
    <scope>IDENTIFICATION</scope>
    <source>
        <strain evidence="3">cv. Bd21</strain>
    </source>
</reference>
<organism evidence="2">
    <name type="scientific">Brachypodium distachyon</name>
    <name type="common">Purple false brome</name>
    <name type="synonym">Trachynia distachya</name>
    <dbReference type="NCBI Taxonomy" id="15368"/>
    <lineage>
        <taxon>Eukaryota</taxon>
        <taxon>Viridiplantae</taxon>
        <taxon>Streptophyta</taxon>
        <taxon>Embryophyta</taxon>
        <taxon>Tracheophyta</taxon>
        <taxon>Spermatophyta</taxon>
        <taxon>Magnoliopsida</taxon>
        <taxon>Liliopsida</taxon>
        <taxon>Poales</taxon>
        <taxon>Poaceae</taxon>
        <taxon>BOP clade</taxon>
        <taxon>Pooideae</taxon>
        <taxon>Stipodae</taxon>
        <taxon>Brachypodieae</taxon>
        <taxon>Brachypodium</taxon>
    </lineage>
</organism>
<reference evidence="2" key="2">
    <citation type="submission" date="2017-06" db="EMBL/GenBank/DDBJ databases">
        <title>WGS assembly of Brachypodium distachyon.</title>
        <authorList>
            <consortium name="The International Brachypodium Initiative"/>
            <person name="Lucas S."/>
            <person name="Harmon-Smith M."/>
            <person name="Lail K."/>
            <person name="Tice H."/>
            <person name="Grimwood J."/>
            <person name="Bruce D."/>
            <person name="Barry K."/>
            <person name="Shu S."/>
            <person name="Lindquist E."/>
            <person name="Wang M."/>
            <person name="Pitluck S."/>
            <person name="Vogel J.P."/>
            <person name="Garvin D.F."/>
            <person name="Mockler T.C."/>
            <person name="Schmutz J."/>
            <person name="Rokhsar D."/>
            <person name="Bevan M.W."/>
        </authorList>
    </citation>
    <scope>NUCLEOTIDE SEQUENCE</scope>
    <source>
        <strain evidence="2">Bd21</strain>
    </source>
</reference>